<keyword evidence="2" id="KW-1185">Reference proteome</keyword>
<dbReference type="InterPro" id="IPR027417">
    <property type="entry name" value="P-loop_NTPase"/>
</dbReference>
<keyword evidence="1" id="KW-0378">Hydrolase</keyword>
<dbReference type="EMBL" id="JARKIB010000130">
    <property type="protein sequence ID" value="KAJ7734882.1"/>
    <property type="molecule type" value="Genomic_DNA"/>
</dbReference>
<dbReference type="AlphaFoldDB" id="A0AAD7I4H7"/>
<sequence length="299" mass="33259">MHIFFTPSSGKQLIYVLHGLGGAGKTQIALKFIQESSSSFSDIFFLDASTLDTIDSGFRDMAASKSVGDSAQDALKWLQLKHEGWLFFFDNADDPAIDLNKFFPECDHGNIIITSRNPGLRVYGEHSPVSDIEEADVIVLLLQSAAMEPSEENVEIAAKIVEELHYLPLAIAQAGSFISQSEDLKGYLVLYKKNQAQLLSEKPEQSHDQYAQTVYTTWQISFEKLSQPAATLLQLCSFLHYTGISEDIFSNASKYSFPAWLSVKEELQEPLAFLSCFLGSTGEWNSPSFLEVTKEIKAC</sequence>
<proteinExistence type="predicted"/>
<reference evidence="1" key="1">
    <citation type="submission" date="2023-03" db="EMBL/GenBank/DDBJ databases">
        <title>Massive genome expansion in bonnet fungi (Mycena s.s.) driven by repeated elements and novel gene families across ecological guilds.</title>
        <authorList>
            <consortium name="Lawrence Berkeley National Laboratory"/>
            <person name="Harder C.B."/>
            <person name="Miyauchi S."/>
            <person name="Viragh M."/>
            <person name="Kuo A."/>
            <person name="Thoen E."/>
            <person name="Andreopoulos B."/>
            <person name="Lu D."/>
            <person name="Skrede I."/>
            <person name="Drula E."/>
            <person name="Henrissat B."/>
            <person name="Morin E."/>
            <person name="Kohler A."/>
            <person name="Barry K."/>
            <person name="LaButti K."/>
            <person name="Morin E."/>
            <person name="Salamov A."/>
            <person name="Lipzen A."/>
            <person name="Mereny Z."/>
            <person name="Hegedus B."/>
            <person name="Baldrian P."/>
            <person name="Stursova M."/>
            <person name="Weitz H."/>
            <person name="Taylor A."/>
            <person name="Grigoriev I.V."/>
            <person name="Nagy L.G."/>
            <person name="Martin F."/>
            <person name="Kauserud H."/>
        </authorList>
    </citation>
    <scope>NUCLEOTIDE SEQUENCE</scope>
    <source>
        <strain evidence="1">CBHHK182m</strain>
    </source>
</reference>
<accession>A0AAD7I4H7</accession>
<dbReference type="Gene3D" id="3.40.50.300">
    <property type="entry name" value="P-loop containing nucleotide triphosphate hydrolases"/>
    <property type="match status" value="1"/>
</dbReference>
<evidence type="ECO:0000313" key="2">
    <source>
        <dbReference type="Proteomes" id="UP001215598"/>
    </source>
</evidence>
<organism evidence="1 2">
    <name type="scientific">Mycena metata</name>
    <dbReference type="NCBI Taxonomy" id="1033252"/>
    <lineage>
        <taxon>Eukaryota</taxon>
        <taxon>Fungi</taxon>
        <taxon>Dikarya</taxon>
        <taxon>Basidiomycota</taxon>
        <taxon>Agaricomycotina</taxon>
        <taxon>Agaricomycetes</taxon>
        <taxon>Agaricomycetidae</taxon>
        <taxon>Agaricales</taxon>
        <taxon>Marasmiineae</taxon>
        <taxon>Mycenaceae</taxon>
        <taxon>Mycena</taxon>
    </lineage>
</organism>
<dbReference type="PANTHER" id="PTHR35205:SF1">
    <property type="entry name" value="ZU5 DOMAIN-CONTAINING PROTEIN"/>
    <property type="match status" value="1"/>
</dbReference>
<comment type="caution">
    <text evidence="1">The sequence shown here is derived from an EMBL/GenBank/DDBJ whole genome shotgun (WGS) entry which is preliminary data.</text>
</comment>
<dbReference type="PANTHER" id="PTHR35205">
    <property type="entry name" value="NB-ARC AND TPR DOMAIN PROTEIN"/>
    <property type="match status" value="1"/>
</dbReference>
<dbReference type="Proteomes" id="UP001215598">
    <property type="component" value="Unassembled WGS sequence"/>
</dbReference>
<name>A0AAD7I4H7_9AGAR</name>
<gene>
    <name evidence="1" type="ORF">B0H16DRAFT_1327366</name>
</gene>
<evidence type="ECO:0000313" key="1">
    <source>
        <dbReference type="EMBL" id="KAJ7734882.1"/>
    </source>
</evidence>
<dbReference type="GO" id="GO:0043531">
    <property type="term" value="F:ADP binding"/>
    <property type="evidence" value="ECO:0007669"/>
    <property type="project" value="InterPro"/>
</dbReference>
<protein>
    <submittedName>
        <fullName evidence="1">P-loop containing nucleoside triphosphate hydrolase protein</fullName>
    </submittedName>
</protein>
<dbReference type="SUPFAM" id="SSF52540">
    <property type="entry name" value="P-loop containing nucleoside triphosphate hydrolases"/>
    <property type="match status" value="1"/>
</dbReference>
<dbReference type="GO" id="GO:0016787">
    <property type="term" value="F:hydrolase activity"/>
    <property type="evidence" value="ECO:0007669"/>
    <property type="project" value="UniProtKB-KW"/>
</dbReference>